<evidence type="ECO:0000313" key="2">
    <source>
        <dbReference type="Proteomes" id="UP000606463"/>
    </source>
</evidence>
<dbReference type="InterPro" id="IPR008792">
    <property type="entry name" value="PQQD"/>
</dbReference>
<dbReference type="AlphaFoldDB" id="A0A9D0YP33"/>
<sequence length="81" mass="9542">MEELKRLAINEEGFAFDPETGNSFVLNQTGLFIVKKLREGLSEEKIINEILKEFEVEEETARRDFYDFMEQLRILGLIDNK</sequence>
<reference evidence="1" key="1">
    <citation type="journal article" date="2020" name="ISME J.">
        <title>Gammaproteobacteria mediating utilization of methyl-, sulfur- and petroleum organic compounds in deep ocean hydrothermal plumes.</title>
        <authorList>
            <person name="Zhou Z."/>
            <person name="Liu Y."/>
            <person name="Pan J."/>
            <person name="Cron B.R."/>
            <person name="Toner B.M."/>
            <person name="Anantharaman K."/>
            <person name="Breier J.A."/>
            <person name="Dick G.J."/>
            <person name="Li M."/>
        </authorList>
    </citation>
    <scope>NUCLEOTIDE SEQUENCE</scope>
    <source>
        <strain evidence="1">SZUA-1501</strain>
    </source>
</reference>
<comment type="caution">
    <text evidence="1">The sequence shown here is derived from an EMBL/GenBank/DDBJ whole genome shotgun (WGS) entry which is preliminary data.</text>
</comment>
<dbReference type="Gene3D" id="1.10.10.1150">
    <property type="entry name" value="Coenzyme PQQ synthesis protein D (PqqD)"/>
    <property type="match status" value="1"/>
</dbReference>
<dbReference type="InterPro" id="IPR041881">
    <property type="entry name" value="PqqD_sf"/>
</dbReference>
<dbReference type="EMBL" id="DQVE01000020">
    <property type="protein sequence ID" value="HIP98127.1"/>
    <property type="molecule type" value="Genomic_DNA"/>
</dbReference>
<organism evidence="1 2">
    <name type="scientific">Aquifex aeolicus</name>
    <dbReference type="NCBI Taxonomy" id="63363"/>
    <lineage>
        <taxon>Bacteria</taxon>
        <taxon>Pseudomonadati</taxon>
        <taxon>Aquificota</taxon>
        <taxon>Aquificia</taxon>
        <taxon>Aquificales</taxon>
        <taxon>Aquificaceae</taxon>
        <taxon>Aquifex</taxon>
    </lineage>
</organism>
<accession>A0A9D0YP33</accession>
<proteinExistence type="predicted"/>
<name>A0A9D0YP33_AQUAO</name>
<gene>
    <name evidence="1" type="ORF">EYH37_02010</name>
</gene>
<evidence type="ECO:0000313" key="1">
    <source>
        <dbReference type="EMBL" id="HIP98127.1"/>
    </source>
</evidence>
<dbReference type="Pfam" id="PF05402">
    <property type="entry name" value="PqqD"/>
    <property type="match status" value="1"/>
</dbReference>
<protein>
    <submittedName>
        <fullName evidence="1">PqqD family protein</fullName>
    </submittedName>
</protein>
<dbReference type="Proteomes" id="UP000606463">
    <property type="component" value="Unassembled WGS sequence"/>
</dbReference>